<protein>
    <submittedName>
        <fullName evidence="2">Uncharacterized protein</fullName>
    </submittedName>
</protein>
<evidence type="ECO:0000313" key="3">
    <source>
        <dbReference type="Proteomes" id="UP000053573"/>
    </source>
</evidence>
<evidence type="ECO:0000313" key="2">
    <source>
        <dbReference type="EMBL" id="KLJ08788.1"/>
    </source>
</evidence>
<dbReference type="OrthoDB" id="4188815at2759"/>
<comment type="caution">
    <text evidence="2">The sequence shown here is derived from an EMBL/GenBank/DDBJ whole genome shotgun (WGS) entry which is preliminary data.</text>
</comment>
<feature type="compositionally biased region" description="Low complexity" evidence="1">
    <location>
        <begin position="61"/>
        <end position="78"/>
    </location>
</feature>
<feature type="region of interest" description="Disordered" evidence="1">
    <location>
        <begin position="61"/>
        <end position="84"/>
    </location>
</feature>
<proteinExistence type="predicted"/>
<sequence>MASLLILFLLGGSWFLLVTFLVLSMCRQKYMKRASSNSVPSFGRSSSTNARLATARARDLTAASSTSSMASVAAAGKAGDPKKA</sequence>
<reference evidence="3" key="1">
    <citation type="journal article" date="2015" name="PLoS Genet.">
        <title>The dynamic genome and transcriptome of the human fungal pathogen Blastomyces and close relative Emmonsia.</title>
        <authorList>
            <person name="Munoz J.F."/>
            <person name="Gauthier G.M."/>
            <person name="Desjardins C.A."/>
            <person name="Gallo J.E."/>
            <person name="Holder J."/>
            <person name="Sullivan T.D."/>
            <person name="Marty A.J."/>
            <person name="Carmen J.C."/>
            <person name="Chen Z."/>
            <person name="Ding L."/>
            <person name="Gujja S."/>
            <person name="Magrini V."/>
            <person name="Misas E."/>
            <person name="Mitreva M."/>
            <person name="Priest M."/>
            <person name="Saif S."/>
            <person name="Whiston E.A."/>
            <person name="Young S."/>
            <person name="Zeng Q."/>
            <person name="Goldman W.E."/>
            <person name="Mardis E.R."/>
            <person name="Taylor J.W."/>
            <person name="McEwen J.G."/>
            <person name="Clay O.K."/>
            <person name="Klein B.S."/>
            <person name="Cuomo C.A."/>
        </authorList>
    </citation>
    <scope>NUCLEOTIDE SEQUENCE [LARGE SCALE GENOMIC DNA]</scope>
    <source>
        <strain evidence="3">UAMH 139</strain>
    </source>
</reference>
<organism evidence="2 3">
    <name type="scientific">Blastomyces silverae</name>
    <dbReference type="NCBI Taxonomy" id="2060906"/>
    <lineage>
        <taxon>Eukaryota</taxon>
        <taxon>Fungi</taxon>
        <taxon>Dikarya</taxon>
        <taxon>Ascomycota</taxon>
        <taxon>Pezizomycotina</taxon>
        <taxon>Eurotiomycetes</taxon>
        <taxon>Eurotiomycetidae</taxon>
        <taxon>Onygenales</taxon>
        <taxon>Ajellomycetaceae</taxon>
        <taxon>Blastomyces</taxon>
    </lineage>
</organism>
<dbReference type="EMBL" id="LDEV01002516">
    <property type="protein sequence ID" value="KLJ08788.1"/>
    <property type="molecule type" value="Genomic_DNA"/>
</dbReference>
<name>A0A0H1BCI3_9EURO</name>
<dbReference type="Proteomes" id="UP000053573">
    <property type="component" value="Unassembled WGS sequence"/>
</dbReference>
<dbReference type="AlphaFoldDB" id="A0A0H1BCI3"/>
<gene>
    <name evidence="2" type="ORF">EMPG_15787</name>
</gene>
<evidence type="ECO:0000256" key="1">
    <source>
        <dbReference type="SAM" id="MobiDB-lite"/>
    </source>
</evidence>
<keyword evidence="3" id="KW-1185">Reference proteome</keyword>
<accession>A0A0H1BCI3</accession>